<dbReference type="InterPro" id="IPR009721">
    <property type="entry name" value="O-acyltransferase_WSD1_C"/>
</dbReference>
<reference evidence="3 4" key="1">
    <citation type="journal article" date="2014" name="Agronomy (Basel)">
        <title>A Draft Genome Sequence for Ensete ventricosum, the Drought-Tolerant Tree Against Hunger.</title>
        <authorList>
            <person name="Harrison J."/>
            <person name="Moore K.A."/>
            <person name="Paszkiewicz K."/>
            <person name="Jones T."/>
            <person name="Grant M."/>
            <person name="Ambacheew D."/>
            <person name="Muzemil S."/>
            <person name="Studholme D.J."/>
        </authorList>
    </citation>
    <scope>NUCLEOTIDE SEQUENCE [LARGE SCALE GENOMIC DNA]</scope>
</reference>
<feature type="region of interest" description="Disordered" evidence="1">
    <location>
        <begin position="1"/>
        <end position="40"/>
    </location>
</feature>
<protein>
    <recommendedName>
        <fullName evidence="2">O-acyltransferase WSD1 C-terminal domain-containing protein</fullName>
    </recommendedName>
</protein>
<comment type="caution">
    <text evidence="3">The sequence shown here is derived from an EMBL/GenBank/DDBJ whole genome shotgun (WGS) entry which is preliminary data.</text>
</comment>
<dbReference type="AlphaFoldDB" id="A0A426ZXF6"/>
<dbReference type="EMBL" id="AMZH03004632">
    <property type="protein sequence ID" value="RRT68640.1"/>
    <property type="molecule type" value="Genomic_DNA"/>
</dbReference>
<accession>A0A426ZXF6</accession>
<evidence type="ECO:0000313" key="4">
    <source>
        <dbReference type="Proteomes" id="UP000287651"/>
    </source>
</evidence>
<organism evidence="3 4">
    <name type="scientific">Ensete ventricosum</name>
    <name type="common">Abyssinian banana</name>
    <name type="synonym">Musa ensete</name>
    <dbReference type="NCBI Taxonomy" id="4639"/>
    <lineage>
        <taxon>Eukaryota</taxon>
        <taxon>Viridiplantae</taxon>
        <taxon>Streptophyta</taxon>
        <taxon>Embryophyta</taxon>
        <taxon>Tracheophyta</taxon>
        <taxon>Spermatophyta</taxon>
        <taxon>Magnoliopsida</taxon>
        <taxon>Liliopsida</taxon>
        <taxon>Zingiberales</taxon>
        <taxon>Musaceae</taxon>
        <taxon>Ensete</taxon>
    </lineage>
</organism>
<dbReference type="PANTHER" id="PTHR31650">
    <property type="entry name" value="O-ACYLTRANSFERASE (WSD1-LIKE) FAMILY PROTEIN"/>
    <property type="match status" value="1"/>
</dbReference>
<feature type="domain" description="O-acyltransferase WSD1 C-terminal" evidence="2">
    <location>
        <begin position="102"/>
        <end position="154"/>
    </location>
</feature>
<dbReference type="GO" id="GO:0005886">
    <property type="term" value="C:plasma membrane"/>
    <property type="evidence" value="ECO:0007669"/>
    <property type="project" value="TreeGrafter"/>
</dbReference>
<gene>
    <name evidence="3" type="ORF">B296_00009933</name>
</gene>
<dbReference type="InterPro" id="IPR045034">
    <property type="entry name" value="O-acyltransferase_WSD1-like"/>
</dbReference>
<dbReference type="Proteomes" id="UP000287651">
    <property type="component" value="Unassembled WGS sequence"/>
</dbReference>
<dbReference type="PANTHER" id="PTHR31650:SF1">
    <property type="entry name" value="WAX ESTER SYNTHASE_DIACYLGLYCEROL ACYLTRANSFERASE 4-RELATED"/>
    <property type="match status" value="1"/>
</dbReference>
<evidence type="ECO:0000259" key="2">
    <source>
        <dbReference type="Pfam" id="PF06974"/>
    </source>
</evidence>
<dbReference type="Pfam" id="PF06974">
    <property type="entry name" value="WS_DGAT_C"/>
    <property type="match status" value="1"/>
</dbReference>
<dbReference type="GO" id="GO:0019432">
    <property type="term" value="P:triglyceride biosynthetic process"/>
    <property type="evidence" value="ECO:0007669"/>
    <property type="project" value="TreeGrafter"/>
</dbReference>
<sequence>MDPNSKEGTVLRKRPLSVRTERKSGAHGSAEEEGEAAGAVNSEIMVVEEEPVSPLTRLFHQPCLDCYTLGIMGVGKPLDVDVVKSGLEATLVHHPCFSSIPAKATADRKKNSQEAIFTYKGAELIVKYFGIKSHMNTMKIVLTFRVDEAVISDVQN</sequence>
<evidence type="ECO:0000313" key="3">
    <source>
        <dbReference type="EMBL" id="RRT68640.1"/>
    </source>
</evidence>
<name>A0A426ZXF6_ENSVE</name>
<proteinExistence type="predicted"/>
<evidence type="ECO:0000256" key="1">
    <source>
        <dbReference type="SAM" id="MobiDB-lite"/>
    </source>
</evidence>
<dbReference type="GO" id="GO:0008374">
    <property type="term" value="F:O-acyltransferase activity"/>
    <property type="evidence" value="ECO:0007669"/>
    <property type="project" value="InterPro"/>
</dbReference>